<dbReference type="RefSeq" id="WP_249504957.1">
    <property type="nucleotide sequence ID" value="NZ_CP097253.1"/>
</dbReference>
<dbReference type="EMBL" id="CP097253">
    <property type="protein sequence ID" value="UUR09187.1"/>
    <property type="molecule type" value="Genomic_DNA"/>
</dbReference>
<keyword evidence="2" id="KW-1185">Reference proteome</keyword>
<evidence type="ECO:0000313" key="1">
    <source>
        <dbReference type="EMBL" id="UUR09187.1"/>
    </source>
</evidence>
<accession>A0ABY5MYH7</accession>
<gene>
    <name evidence="1" type="ORF">M1K48_06125</name>
</gene>
<sequence>MTRNDNDGTWYRGTVLINLRHGLRQSSRLAEELASDMIVGSEARGLLCRLKAIGAELDDLAFSNPDVRRAHNDPLWEQPPHPFRNATF</sequence>
<proteinExistence type="predicted"/>
<name>A0ABY5MYH7_9SPHN</name>
<protein>
    <submittedName>
        <fullName evidence="1">Uncharacterized protein</fullName>
    </submittedName>
</protein>
<dbReference type="Proteomes" id="UP000831921">
    <property type="component" value="Chromosome"/>
</dbReference>
<evidence type="ECO:0000313" key="2">
    <source>
        <dbReference type="Proteomes" id="UP000831921"/>
    </source>
</evidence>
<organism evidence="1 2">
    <name type="scientific">Sphingomonas glaciei</name>
    <dbReference type="NCBI Taxonomy" id="2938948"/>
    <lineage>
        <taxon>Bacteria</taxon>
        <taxon>Pseudomonadati</taxon>
        <taxon>Pseudomonadota</taxon>
        <taxon>Alphaproteobacteria</taxon>
        <taxon>Sphingomonadales</taxon>
        <taxon>Sphingomonadaceae</taxon>
        <taxon>Sphingomonas</taxon>
    </lineage>
</organism>
<reference evidence="1 2" key="1">
    <citation type="submission" date="2022-05" db="EMBL/GenBank/DDBJ databases">
        <title>S8-45 Sphingomonas ultraviolaceadurans.</title>
        <authorList>
            <person name="Liu Y."/>
        </authorList>
    </citation>
    <scope>NUCLEOTIDE SEQUENCE [LARGE SCALE GENOMIC DNA]</scope>
    <source>
        <strain evidence="1 2">S8-45</strain>
    </source>
</reference>